<dbReference type="AlphaFoldDB" id="A0ABD0ZBC7"/>
<proteinExistence type="inferred from homology"/>
<dbReference type="InterPro" id="IPR007612">
    <property type="entry name" value="LOR"/>
</dbReference>
<dbReference type="Proteomes" id="UP001558713">
    <property type="component" value="Unassembled WGS sequence"/>
</dbReference>
<protein>
    <submittedName>
        <fullName evidence="2">Protein LURP-one-related 15</fullName>
    </submittedName>
</protein>
<organism evidence="2 3">
    <name type="scientific">Cardamine amara subsp. amara</name>
    <dbReference type="NCBI Taxonomy" id="228776"/>
    <lineage>
        <taxon>Eukaryota</taxon>
        <taxon>Viridiplantae</taxon>
        <taxon>Streptophyta</taxon>
        <taxon>Embryophyta</taxon>
        <taxon>Tracheophyta</taxon>
        <taxon>Spermatophyta</taxon>
        <taxon>Magnoliopsida</taxon>
        <taxon>eudicotyledons</taxon>
        <taxon>Gunneridae</taxon>
        <taxon>Pentapetalae</taxon>
        <taxon>rosids</taxon>
        <taxon>malvids</taxon>
        <taxon>Brassicales</taxon>
        <taxon>Brassicaceae</taxon>
        <taxon>Cardamineae</taxon>
        <taxon>Cardamine</taxon>
    </lineage>
</organism>
<evidence type="ECO:0000313" key="3">
    <source>
        <dbReference type="Proteomes" id="UP001558713"/>
    </source>
</evidence>
<reference evidence="2 3" key="1">
    <citation type="submission" date="2024-04" db="EMBL/GenBank/DDBJ databases">
        <title>Genome assembly C_amara_ONT_v2.</title>
        <authorList>
            <person name="Yant L."/>
            <person name="Moore C."/>
            <person name="Slenker M."/>
        </authorList>
    </citation>
    <scope>NUCLEOTIDE SEQUENCE [LARGE SCALE GENOMIC DNA]</scope>
    <source>
        <tissue evidence="2">Leaf</tissue>
    </source>
</reference>
<name>A0ABD0ZBC7_CARAN</name>
<comment type="caution">
    <text evidence="2">The sequence shown here is derived from an EMBL/GenBank/DDBJ whole genome shotgun (WGS) entry which is preliminary data.</text>
</comment>
<dbReference type="EMBL" id="JBANAX010000837">
    <property type="protein sequence ID" value="KAL1191998.1"/>
    <property type="molecule type" value="Genomic_DNA"/>
</dbReference>
<dbReference type="PANTHER" id="PTHR31087:SF160">
    <property type="entry name" value="PROTEIN LURP-ONE-RELATED 1-RELATED"/>
    <property type="match status" value="1"/>
</dbReference>
<comment type="similarity">
    <text evidence="1">Belongs to the LOR family.</text>
</comment>
<dbReference type="InterPro" id="IPR025659">
    <property type="entry name" value="Tubby-like_C"/>
</dbReference>
<accession>A0ABD0ZBC7</accession>
<dbReference type="Gene3D" id="2.40.160.200">
    <property type="entry name" value="LURP1-related"/>
    <property type="match status" value="1"/>
</dbReference>
<evidence type="ECO:0000256" key="1">
    <source>
        <dbReference type="ARBA" id="ARBA00005437"/>
    </source>
</evidence>
<dbReference type="InterPro" id="IPR038595">
    <property type="entry name" value="LOR_sf"/>
</dbReference>
<dbReference type="SUPFAM" id="SSF54518">
    <property type="entry name" value="Tubby C-terminal domain-like"/>
    <property type="match status" value="1"/>
</dbReference>
<keyword evidence="3" id="KW-1185">Reference proteome</keyword>
<sequence length="211" mass="23859">MEQPQQGSGVTGVLVDPRFCASYPVELAIVRKVMRLTAGNFVIKDVNGKMLFKVKDRVFGVHDKRTLLDSSGSKVLTLREKIMSMHSRWQVFRGGSTEQRDLLYTVKKTSMIQFKTKLDVFLSHNEEEERCDFRVKGNWSESSCVVYAGESDAIVAQMDKEDNFWGKDNYTVTVNPNVDYAFIASLIVILDDVNRPISLPILDIGTSLLLN</sequence>
<dbReference type="PANTHER" id="PTHR31087">
    <property type="match status" value="1"/>
</dbReference>
<dbReference type="Pfam" id="PF04525">
    <property type="entry name" value="LOR"/>
    <property type="match status" value="1"/>
</dbReference>
<gene>
    <name evidence="2" type="ORF">V5N11_003832</name>
</gene>
<evidence type="ECO:0000313" key="2">
    <source>
        <dbReference type="EMBL" id="KAL1191998.1"/>
    </source>
</evidence>